<dbReference type="InterPro" id="IPR011583">
    <property type="entry name" value="Chitinase_II/V-like_cat"/>
</dbReference>
<proteinExistence type="predicted"/>
<dbReference type="Pfam" id="PF08239">
    <property type="entry name" value="SH3_3"/>
    <property type="match status" value="1"/>
</dbReference>
<feature type="transmembrane region" description="Helical" evidence="1">
    <location>
        <begin position="20"/>
        <end position="37"/>
    </location>
</feature>
<feature type="domain" description="GH18" evidence="3">
    <location>
        <begin position="261"/>
        <end position="579"/>
    </location>
</feature>
<dbReference type="InterPro" id="IPR003646">
    <property type="entry name" value="SH3-like_bac-type"/>
</dbReference>
<evidence type="ECO:0000259" key="3">
    <source>
        <dbReference type="PROSITE" id="PS51910"/>
    </source>
</evidence>
<dbReference type="Gene3D" id="3.20.20.80">
    <property type="entry name" value="Glycosidases"/>
    <property type="match status" value="1"/>
</dbReference>
<evidence type="ECO:0000256" key="1">
    <source>
        <dbReference type="SAM" id="Phobius"/>
    </source>
</evidence>
<keyword evidence="1" id="KW-0812">Transmembrane</keyword>
<dbReference type="PROSITE" id="PS51910">
    <property type="entry name" value="GH18_2"/>
    <property type="match status" value="1"/>
</dbReference>
<accession>A0ABY4RNQ0</accession>
<keyword evidence="1" id="KW-0472">Membrane</keyword>
<feature type="domain" description="SH3b" evidence="2">
    <location>
        <begin position="176"/>
        <end position="240"/>
    </location>
</feature>
<dbReference type="InterPro" id="IPR029070">
    <property type="entry name" value="Chitinase_insertion_sf"/>
</dbReference>
<sequence>MELDNRTYRSKRRKSKKWRVWTLLSAILLGAAAVWFWDEYVPTGKHEDPSFDGMGKPIFYQGSMLDKPAQGQAESLKLPFDIVKELVDPTMIYEAASDSTIITTQDKVVRLRTSQLTGLMNEKPFNLKFPLEKIDGTLYLPMEPLKQLYRIELRESADTGAVIMAKEGDAIRWAGAASYPDKPDKTVAMRKEPSIKSPILADLKQGEEVMIWSEDAEWYRVQLKNGYLGYVKKGQLASERTETIPKDEQPPSFVPPKLAGGKINMTWEQVAGPKNPDTSKIPAMPGLNVVSPTWFHLDDAEGNLKNLADPAYVKWAHNQNYQVWALFDNGFEPKQTSEALSSYDKRMKMIKQLLSYAQLYSLQGINIDFENVNTKDKDNLVQFVREMVPLMHEQGLVVSMDVTPKSGSEMWSAFYDRKALIESLDYMMIMAYDEFWASSPTAGSVASLPWVEKNVVKLMQEDNIPADKLILGVPFYTRIWTEETVNGKKKVSSRAVYMDNPQKVIKEKNLTPVFLPEAGQNYVEYKDGDKLIKIWIEDEVSMKARMDLVKKYKLAGVASWRRGYENPAIWELIRTSLAQ</sequence>
<evidence type="ECO:0000313" key="4">
    <source>
        <dbReference type="EMBL" id="UQZ83645.1"/>
    </source>
</evidence>
<dbReference type="SMART" id="SM00287">
    <property type="entry name" value="SH3b"/>
    <property type="match status" value="1"/>
</dbReference>
<dbReference type="SUPFAM" id="SSF55383">
    <property type="entry name" value="Copper amine oxidase, domain N"/>
    <property type="match status" value="1"/>
</dbReference>
<dbReference type="InterPro" id="IPR017853">
    <property type="entry name" value="GH"/>
</dbReference>
<dbReference type="InterPro" id="IPR001223">
    <property type="entry name" value="Glyco_hydro18_cat"/>
</dbReference>
<name>A0ABY4RNQ0_9BACL</name>
<reference evidence="4" key="2">
    <citation type="journal article" date="2021" name="J Anim Sci Technol">
        <title>Complete genome sequence of Paenibacillus konkukensis sp. nov. SK3146 as a potential probiotic strain.</title>
        <authorList>
            <person name="Jung H.I."/>
            <person name="Park S."/>
            <person name="Niu K.M."/>
            <person name="Lee S.W."/>
            <person name="Kothari D."/>
            <person name="Yi K.J."/>
            <person name="Kim S.K."/>
        </authorList>
    </citation>
    <scope>NUCLEOTIDE SEQUENCE</scope>
    <source>
        <strain evidence="4">SK3146</strain>
    </source>
</reference>
<dbReference type="Gene3D" id="2.30.30.40">
    <property type="entry name" value="SH3 Domains"/>
    <property type="match status" value="1"/>
</dbReference>
<dbReference type="PANTHER" id="PTHR46066">
    <property type="entry name" value="CHITINASE DOMAIN-CONTAINING PROTEIN 1 FAMILY MEMBER"/>
    <property type="match status" value="1"/>
</dbReference>
<dbReference type="PANTHER" id="PTHR46066:SF2">
    <property type="entry name" value="CHITINASE DOMAIN-CONTAINING PROTEIN 1"/>
    <property type="match status" value="1"/>
</dbReference>
<dbReference type="PROSITE" id="PS51781">
    <property type="entry name" value="SH3B"/>
    <property type="match status" value="1"/>
</dbReference>
<dbReference type="SUPFAM" id="SSF51445">
    <property type="entry name" value="(Trans)glycosidases"/>
    <property type="match status" value="1"/>
</dbReference>
<evidence type="ECO:0000313" key="5">
    <source>
        <dbReference type="Proteomes" id="UP001057134"/>
    </source>
</evidence>
<gene>
    <name evidence="4" type="primary">yaaH_2</name>
    <name evidence="4" type="ORF">SK3146_02852</name>
</gene>
<evidence type="ECO:0000259" key="2">
    <source>
        <dbReference type="PROSITE" id="PS51781"/>
    </source>
</evidence>
<keyword evidence="5" id="KW-1185">Reference proteome</keyword>
<protein>
    <submittedName>
        <fullName evidence="4">Spore germination protein YaaH</fullName>
    </submittedName>
</protein>
<dbReference type="Gene3D" id="3.10.50.10">
    <property type="match status" value="1"/>
</dbReference>
<dbReference type="Proteomes" id="UP001057134">
    <property type="component" value="Chromosome"/>
</dbReference>
<dbReference type="Pfam" id="PF00704">
    <property type="entry name" value="Glyco_hydro_18"/>
    <property type="match status" value="1"/>
</dbReference>
<dbReference type="EMBL" id="CP027059">
    <property type="protein sequence ID" value="UQZ83645.1"/>
    <property type="molecule type" value="Genomic_DNA"/>
</dbReference>
<keyword evidence="1" id="KW-1133">Transmembrane helix</keyword>
<dbReference type="InterPro" id="IPR036582">
    <property type="entry name" value="Mao_N_sf"/>
</dbReference>
<dbReference type="RefSeq" id="WP_249865643.1">
    <property type="nucleotide sequence ID" value="NZ_CP027059.1"/>
</dbReference>
<reference evidence="4" key="1">
    <citation type="submission" date="2018-02" db="EMBL/GenBank/DDBJ databases">
        <authorList>
            <person name="Kim S.-K."/>
            <person name="Jung H.-I."/>
            <person name="Lee S.-W."/>
        </authorList>
    </citation>
    <scope>NUCLEOTIDE SEQUENCE</scope>
    <source>
        <strain evidence="4">SK3146</strain>
    </source>
</reference>
<dbReference type="SMART" id="SM00636">
    <property type="entry name" value="Glyco_18"/>
    <property type="match status" value="1"/>
</dbReference>
<organism evidence="4 5">
    <name type="scientific">Paenibacillus konkukensis</name>
    <dbReference type="NCBI Taxonomy" id="2020716"/>
    <lineage>
        <taxon>Bacteria</taxon>
        <taxon>Bacillati</taxon>
        <taxon>Bacillota</taxon>
        <taxon>Bacilli</taxon>
        <taxon>Bacillales</taxon>
        <taxon>Paenibacillaceae</taxon>
        <taxon>Paenibacillus</taxon>
    </lineage>
</organism>